<evidence type="ECO:0000313" key="4">
    <source>
        <dbReference type="Proteomes" id="UP000765509"/>
    </source>
</evidence>
<proteinExistence type="predicted"/>
<organism evidence="3 4">
    <name type="scientific">Austropuccinia psidii MF-1</name>
    <dbReference type="NCBI Taxonomy" id="1389203"/>
    <lineage>
        <taxon>Eukaryota</taxon>
        <taxon>Fungi</taxon>
        <taxon>Dikarya</taxon>
        <taxon>Basidiomycota</taxon>
        <taxon>Pucciniomycotina</taxon>
        <taxon>Pucciniomycetes</taxon>
        <taxon>Pucciniales</taxon>
        <taxon>Sphaerophragmiaceae</taxon>
        <taxon>Austropuccinia</taxon>
    </lineage>
</organism>
<evidence type="ECO:0000313" key="3">
    <source>
        <dbReference type="EMBL" id="MBW0534345.1"/>
    </source>
</evidence>
<accession>A0A9Q3F3T5</accession>
<feature type="compositionally biased region" description="Polar residues" evidence="1">
    <location>
        <begin position="129"/>
        <end position="146"/>
    </location>
</feature>
<keyword evidence="2" id="KW-1133">Transmembrane helix</keyword>
<dbReference type="EMBL" id="AVOT02039323">
    <property type="protein sequence ID" value="MBW0534345.1"/>
    <property type="molecule type" value="Genomic_DNA"/>
</dbReference>
<dbReference type="Proteomes" id="UP000765509">
    <property type="component" value="Unassembled WGS sequence"/>
</dbReference>
<gene>
    <name evidence="3" type="ORF">O181_074060</name>
</gene>
<sequence length="146" mass="16352">MLPLHKTLCPTNARLKSGESQEPSESGYNVKEDTTVGKKVILHNRHLILMLQLPIQLLPLILIQFLIFKSQLLQLSYKNLFHLKISIQVMAQPETKPINGFNPTESNLEKKYSSTPTLSPSPSLFTHLGQPQNPPVSQMSSRAVTP</sequence>
<feature type="compositionally biased region" description="Low complexity" evidence="1">
    <location>
        <begin position="113"/>
        <end position="124"/>
    </location>
</feature>
<keyword evidence="4" id="KW-1185">Reference proteome</keyword>
<name>A0A9Q3F3T5_9BASI</name>
<dbReference type="AlphaFoldDB" id="A0A9Q3F3T5"/>
<reference evidence="3" key="1">
    <citation type="submission" date="2021-03" db="EMBL/GenBank/DDBJ databases">
        <title>Draft genome sequence of rust myrtle Austropuccinia psidii MF-1, a brazilian biotype.</title>
        <authorList>
            <person name="Quecine M.C."/>
            <person name="Pachon D.M.R."/>
            <person name="Bonatelli M.L."/>
            <person name="Correr F.H."/>
            <person name="Franceschini L.M."/>
            <person name="Leite T.F."/>
            <person name="Margarido G.R.A."/>
            <person name="Almeida C.A."/>
            <person name="Ferrarezi J.A."/>
            <person name="Labate C.A."/>
        </authorList>
    </citation>
    <scope>NUCLEOTIDE SEQUENCE</scope>
    <source>
        <strain evidence="3">MF-1</strain>
    </source>
</reference>
<comment type="caution">
    <text evidence="3">The sequence shown here is derived from an EMBL/GenBank/DDBJ whole genome shotgun (WGS) entry which is preliminary data.</text>
</comment>
<protein>
    <submittedName>
        <fullName evidence="3">Uncharacterized protein</fullName>
    </submittedName>
</protein>
<feature type="region of interest" description="Disordered" evidence="1">
    <location>
        <begin position="95"/>
        <end position="146"/>
    </location>
</feature>
<evidence type="ECO:0000256" key="2">
    <source>
        <dbReference type="SAM" id="Phobius"/>
    </source>
</evidence>
<keyword evidence="2" id="KW-0812">Transmembrane</keyword>
<evidence type="ECO:0000256" key="1">
    <source>
        <dbReference type="SAM" id="MobiDB-lite"/>
    </source>
</evidence>
<keyword evidence="2" id="KW-0472">Membrane</keyword>
<feature type="transmembrane region" description="Helical" evidence="2">
    <location>
        <begin position="47"/>
        <end position="68"/>
    </location>
</feature>